<gene>
    <name evidence="5" type="ORF">H8709_09460</name>
</gene>
<evidence type="ECO:0000313" key="5">
    <source>
        <dbReference type="EMBL" id="MBC8571052.1"/>
    </source>
</evidence>
<evidence type="ECO:0000256" key="1">
    <source>
        <dbReference type="ARBA" id="ARBA00010646"/>
    </source>
</evidence>
<dbReference type="InterPro" id="IPR002053">
    <property type="entry name" value="Glyco_hydro_25"/>
</dbReference>
<feature type="coiled-coil region" evidence="4">
    <location>
        <begin position="223"/>
        <end position="250"/>
    </location>
</feature>
<dbReference type="GO" id="GO:0016998">
    <property type="term" value="P:cell wall macromolecule catabolic process"/>
    <property type="evidence" value="ECO:0007669"/>
    <property type="project" value="InterPro"/>
</dbReference>
<accession>A0A926ICB9</accession>
<comment type="similarity">
    <text evidence="1">Belongs to the glycosyl hydrolase 25 family.</text>
</comment>
<keyword evidence="3" id="KW-0326">Glycosidase</keyword>
<dbReference type="CDD" id="cd06414">
    <property type="entry name" value="GH25_LytC-like"/>
    <property type="match status" value="1"/>
</dbReference>
<comment type="caution">
    <text evidence="5">The sequence shown here is derived from an EMBL/GenBank/DDBJ whole genome shotgun (WGS) entry which is preliminary data.</text>
</comment>
<dbReference type="InterPro" id="IPR017853">
    <property type="entry name" value="GH"/>
</dbReference>
<dbReference type="PROSITE" id="PS51904">
    <property type="entry name" value="GLYCOSYL_HYDROL_F25_2"/>
    <property type="match status" value="1"/>
</dbReference>
<protein>
    <recommendedName>
        <fullName evidence="7">Lysozyme</fullName>
    </recommendedName>
</protein>
<dbReference type="EMBL" id="JACRTC010000006">
    <property type="protein sequence ID" value="MBC8571052.1"/>
    <property type="molecule type" value="Genomic_DNA"/>
</dbReference>
<keyword evidence="2" id="KW-0378">Hydrolase</keyword>
<dbReference type="Gene3D" id="3.20.20.80">
    <property type="entry name" value="Glycosidases"/>
    <property type="match status" value="1"/>
</dbReference>
<proteinExistence type="inferred from homology"/>
<evidence type="ECO:0000256" key="3">
    <source>
        <dbReference type="ARBA" id="ARBA00023295"/>
    </source>
</evidence>
<organism evidence="5 6">
    <name type="scientific">Zongyangia hominis</name>
    <dbReference type="NCBI Taxonomy" id="2763677"/>
    <lineage>
        <taxon>Bacteria</taxon>
        <taxon>Bacillati</taxon>
        <taxon>Bacillota</taxon>
        <taxon>Clostridia</taxon>
        <taxon>Eubacteriales</taxon>
        <taxon>Oscillospiraceae</taxon>
        <taxon>Zongyangia</taxon>
    </lineage>
</organism>
<dbReference type="SUPFAM" id="SSF51445">
    <property type="entry name" value="(Trans)glycosidases"/>
    <property type="match status" value="1"/>
</dbReference>
<dbReference type="GO" id="GO:0009253">
    <property type="term" value="P:peptidoglycan catabolic process"/>
    <property type="evidence" value="ECO:0007669"/>
    <property type="project" value="InterPro"/>
</dbReference>
<dbReference type="Proteomes" id="UP000660861">
    <property type="component" value="Unassembled WGS sequence"/>
</dbReference>
<dbReference type="AlphaFoldDB" id="A0A926ICB9"/>
<reference evidence="5" key="1">
    <citation type="submission" date="2020-08" db="EMBL/GenBank/DDBJ databases">
        <title>Genome public.</title>
        <authorList>
            <person name="Liu C."/>
            <person name="Sun Q."/>
        </authorList>
    </citation>
    <scope>NUCLEOTIDE SEQUENCE</scope>
    <source>
        <strain evidence="5">NSJ-54</strain>
    </source>
</reference>
<evidence type="ECO:0000256" key="4">
    <source>
        <dbReference type="SAM" id="Coils"/>
    </source>
</evidence>
<evidence type="ECO:0008006" key="7">
    <source>
        <dbReference type="Google" id="ProtNLM"/>
    </source>
</evidence>
<evidence type="ECO:0000313" key="6">
    <source>
        <dbReference type="Proteomes" id="UP000660861"/>
    </source>
</evidence>
<evidence type="ECO:0000256" key="2">
    <source>
        <dbReference type="ARBA" id="ARBA00022801"/>
    </source>
</evidence>
<keyword evidence="6" id="KW-1185">Reference proteome</keyword>
<dbReference type="PANTHER" id="PTHR34135:SF2">
    <property type="entry name" value="LYSOZYME"/>
    <property type="match status" value="1"/>
</dbReference>
<dbReference type="PANTHER" id="PTHR34135">
    <property type="entry name" value="LYSOZYME"/>
    <property type="match status" value="1"/>
</dbReference>
<dbReference type="InterPro" id="IPR018077">
    <property type="entry name" value="Glyco_hydro_fam25_subgr"/>
</dbReference>
<sequence length="252" mass="28303">MEVKGIDVSYAQGVIDWKKVKASGIGFAIIRACFGWDNDKQIDRYFKQNVAGAQAAGVPFGLYHYSYATTPEEAVKEAKFFLRVIAGLKPTYPVVFDLEDPSQQKLGKANLTAIAKAFLSTVQEAGYYAMLYTNLDWIRNRLDMSQLSSYDIWLAQWSSKPSYTGHFGMWQYTSSGSVSGIGTRVDMDIAYQDYSGIIKGAGLNGWKAEEEPPIVGPTVDEKYEILSKEYDKLAEKYERLKKELGGVLERYL</sequence>
<name>A0A926ICB9_9FIRM</name>
<keyword evidence="4" id="KW-0175">Coiled coil</keyword>
<dbReference type="GO" id="GO:0003796">
    <property type="term" value="F:lysozyme activity"/>
    <property type="evidence" value="ECO:0007669"/>
    <property type="project" value="InterPro"/>
</dbReference>
<dbReference type="SMART" id="SM00641">
    <property type="entry name" value="Glyco_25"/>
    <property type="match status" value="1"/>
</dbReference>
<dbReference type="Pfam" id="PF01183">
    <property type="entry name" value="Glyco_hydro_25"/>
    <property type="match status" value="1"/>
</dbReference>
<dbReference type="RefSeq" id="WP_262398142.1">
    <property type="nucleotide sequence ID" value="NZ_JACRTC010000006.1"/>
</dbReference>
<dbReference type="GO" id="GO:0016052">
    <property type="term" value="P:carbohydrate catabolic process"/>
    <property type="evidence" value="ECO:0007669"/>
    <property type="project" value="TreeGrafter"/>
</dbReference>